<keyword evidence="3" id="KW-1185">Reference proteome</keyword>
<organism evidence="2 3">
    <name type="scientific">Anaerobacillus alkalilacustris</name>
    <dbReference type="NCBI Taxonomy" id="393763"/>
    <lineage>
        <taxon>Bacteria</taxon>
        <taxon>Bacillati</taxon>
        <taxon>Bacillota</taxon>
        <taxon>Bacilli</taxon>
        <taxon>Bacillales</taxon>
        <taxon>Bacillaceae</taxon>
        <taxon>Anaerobacillus</taxon>
    </lineage>
</organism>
<feature type="transmembrane region" description="Helical" evidence="1">
    <location>
        <begin position="59"/>
        <end position="77"/>
    </location>
</feature>
<keyword evidence="1" id="KW-0472">Membrane</keyword>
<dbReference type="AlphaFoldDB" id="A0A1S2LYW1"/>
<feature type="transmembrane region" description="Helical" evidence="1">
    <location>
        <begin position="14"/>
        <end position="34"/>
    </location>
</feature>
<reference evidence="2 3" key="1">
    <citation type="submission" date="2016-10" db="EMBL/GenBank/DDBJ databases">
        <title>Draft genome sequences of four alkaliphilic bacteria belonging to the Anaerobacillus genus.</title>
        <authorList>
            <person name="Bassil N.M."/>
            <person name="Lloyd J.R."/>
        </authorList>
    </citation>
    <scope>NUCLEOTIDE SEQUENCE [LARGE SCALE GENOMIC DNA]</scope>
    <source>
        <strain evidence="2 3">DSM 18345</strain>
    </source>
</reference>
<dbReference type="Proteomes" id="UP000179524">
    <property type="component" value="Unassembled WGS sequence"/>
</dbReference>
<evidence type="ECO:0000313" key="2">
    <source>
        <dbReference type="EMBL" id="OIJ17658.1"/>
    </source>
</evidence>
<keyword evidence="1" id="KW-0812">Transmembrane</keyword>
<name>A0A1S2LYW1_9BACI</name>
<keyword evidence="1" id="KW-1133">Transmembrane helix</keyword>
<accession>A0A1S2LYW1</accession>
<feature type="transmembrane region" description="Helical" evidence="1">
    <location>
        <begin position="89"/>
        <end position="109"/>
    </location>
</feature>
<comment type="caution">
    <text evidence="2">The sequence shown here is derived from an EMBL/GenBank/DDBJ whole genome shotgun (WGS) entry which is preliminary data.</text>
</comment>
<gene>
    <name evidence="2" type="ORF">BKP37_01430</name>
</gene>
<protein>
    <submittedName>
        <fullName evidence="2">Uncharacterized protein</fullName>
    </submittedName>
</protein>
<dbReference type="EMBL" id="MLQR01000001">
    <property type="protein sequence ID" value="OIJ17658.1"/>
    <property type="molecule type" value="Genomic_DNA"/>
</dbReference>
<sequence length="110" mass="12498">MDEGLILKQDYKKVGLGSISLLLFIFGILFPVSFGNRESYGDSILRFFGLSPWSNGDTGFHYTIFYSLIFYLPALILGYKFKNDLWAKLGRTLTLITIILILLSLFFVAV</sequence>
<proteinExistence type="predicted"/>
<evidence type="ECO:0000313" key="3">
    <source>
        <dbReference type="Proteomes" id="UP000179524"/>
    </source>
</evidence>
<evidence type="ECO:0000256" key="1">
    <source>
        <dbReference type="SAM" id="Phobius"/>
    </source>
</evidence>